<sequence length="36" mass="3959">MEGAGGKEENHRQLSMDAGLGCHQGLRWQFKVTESA</sequence>
<evidence type="ECO:0000313" key="1">
    <source>
        <dbReference type="EMBL" id="MET4580257.1"/>
    </source>
</evidence>
<keyword evidence="2" id="KW-1185">Reference proteome</keyword>
<proteinExistence type="predicted"/>
<organism evidence="1 2">
    <name type="scientific">Ottowia thiooxydans</name>
    <dbReference type="NCBI Taxonomy" id="219182"/>
    <lineage>
        <taxon>Bacteria</taxon>
        <taxon>Pseudomonadati</taxon>
        <taxon>Pseudomonadota</taxon>
        <taxon>Betaproteobacteria</taxon>
        <taxon>Burkholderiales</taxon>
        <taxon>Comamonadaceae</taxon>
        <taxon>Ottowia</taxon>
    </lineage>
</organism>
<name>A0ABV2QIA9_9BURK</name>
<reference evidence="1 2" key="1">
    <citation type="submission" date="2024-06" db="EMBL/GenBank/DDBJ databases">
        <title>Sorghum-associated microbial communities from plants grown in Nebraska, USA.</title>
        <authorList>
            <person name="Schachtman D."/>
        </authorList>
    </citation>
    <scope>NUCLEOTIDE SEQUENCE [LARGE SCALE GENOMIC DNA]</scope>
    <source>
        <strain evidence="1 2">2709</strain>
    </source>
</reference>
<evidence type="ECO:0000313" key="2">
    <source>
        <dbReference type="Proteomes" id="UP001549320"/>
    </source>
</evidence>
<accession>A0ABV2QIA9</accession>
<comment type="caution">
    <text evidence="1">The sequence shown here is derived from an EMBL/GenBank/DDBJ whole genome shotgun (WGS) entry which is preliminary data.</text>
</comment>
<dbReference type="EMBL" id="JBEPSH010000015">
    <property type="protein sequence ID" value="MET4580257.1"/>
    <property type="molecule type" value="Genomic_DNA"/>
</dbReference>
<gene>
    <name evidence="1" type="ORF">ABIE13_005397</name>
</gene>
<dbReference type="Proteomes" id="UP001549320">
    <property type="component" value="Unassembled WGS sequence"/>
</dbReference>
<protein>
    <submittedName>
        <fullName evidence="1">Uncharacterized protein</fullName>
    </submittedName>
</protein>